<protein>
    <submittedName>
        <fullName evidence="1">Mediator of RNA polymerase II transcription subunit 10-like</fullName>
    </submittedName>
</protein>
<evidence type="ECO:0000313" key="2">
    <source>
        <dbReference type="Proteomes" id="UP000265520"/>
    </source>
</evidence>
<proteinExistence type="predicted"/>
<evidence type="ECO:0000313" key="1">
    <source>
        <dbReference type="EMBL" id="MCI66222.1"/>
    </source>
</evidence>
<dbReference type="AlphaFoldDB" id="A0A392TYI8"/>
<dbReference type="EMBL" id="LXQA010691151">
    <property type="protein sequence ID" value="MCI66222.1"/>
    <property type="molecule type" value="Genomic_DNA"/>
</dbReference>
<organism evidence="1 2">
    <name type="scientific">Trifolium medium</name>
    <dbReference type="NCBI Taxonomy" id="97028"/>
    <lineage>
        <taxon>Eukaryota</taxon>
        <taxon>Viridiplantae</taxon>
        <taxon>Streptophyta</taxon>
        <taxon>Embryophyta</taxon>
        <taxon>Tracheophyta</taxon>
        <taxon>Spermatophyta</taxon>
        <taxon>Magnoliopsida</taxon>
        <taxon>eudicotyledons</taxon>
        <taxon>Gunneridae</taxon>
        <taxon>Pentapetalae</taxon>
        <taxon>rosids</taxon>
        <taxon>fabids</taxon>
        <taxon>Fabales</taxon>
        <taxon>Fabaceae</taxon>
        <taxon>Papilionoideae</taxon>
        <taxon>50 kb inversion clade</taxon>
        <taxon>NPAAA clade</taxon>
        <taxon>Hologalegina</taxon>
        <taxon>IRL clade</taxon>
        <taxon>Trifolieae</taxon>
        <taxon>Trifolium</taxon>
    </lineage>
</organism>
<name>A0A392TYI8_9FABA</name>
<sequence length="73" mass="8079">MVIEKVMRTLVPNYDHVIVAIQESGNVPTMQLEDLVGSLEAHELVINERKSAQESVQAMQAQTFKKNGGNKGK</sequence>
<keyword evidence="2" id="KW-1185">Reference proteome</keyword>
<dbReference type="Proteomes" id="UP000265520">
    <property type="component" value="Unassembled WGS sequence"/>
</dbReference>
<accession>A0A392TYI8</accession>
<feature type="non-terminal residue" evidence="1">
    <location>
        <position position="73"/>
    </location>
</feature>
<reference evidence="1 2" key="1">
    <citation type="journal article" date="2018" name="Front. Plant Sci.">
        <title>Red Clover (Trifolium pratense) and Zigzag Clover (T. medium) - A Picture of Genomic Similarities and Differences.</title>
        <authorList>
            <person name="Dluhosova J."/>
            <person name="Istvanek J."/>
            <person name="Nedelnik J."/>
            <person name="Repkova J."/>
        </authorList>
    </citation>
    <scope>NUCLEOTIDE SEQUENCE [LARGE SCALE GENOMIC DNA]</scope>
    <source>
        <strain evidence="2">cv. 10/8</strain>
        <tissue evidence="1">Leaf</tissue>
    </source>
</reference>
<comment type="caution">
    <text evidence="1">The sequence shown here is derived from an EMBL/GenBank/DDBJ whole genome shotgun (WGS) entry which is preliminary data.</text>
</comment>